<dbReference type="Proteomes" id="UP000525389">
    <property type="component" value="Unassembled WGS sequence"/>
</dbReference>
<keyword evidence="2" id="KW-0812">Transmembrane</keyword>
<evidence type="ECO:0000313" key="4">
    <source>
        <dbReference type="Proteomes" id="UP000525389"/>
    </source>
</evidence>
<name>A0A7W8LRK1_9DEIO</name>
<feature type="compositionally biased region" description="Low complexity" evidence="1">
    <location>
        <begin position="215"/>
        <end position="228"/>
    </location>
</feature>
<gene>
    <name evidence="3" type="ORF">HNQ09_003447</name>
</gene>
<keyword evidence="2" id="KW-0472">Membrane</keyword>
<sequence>MTTFRATHPAFARELEEAWFAEDEPSVPVAQRVGKGSWTREKWTSLSRTLFMRQALDGRTWIWDKSKSGVWTLTAVIGGGLVLWTLSLTPPPRAQQVSQAASAESGANVSGAYLPAKKPAADQGDAGATEAPPTQPVTEATSKPDQGETEETRQRAGENPKRAQAETTEDADHDSPFTNRDGQRPANGGPPPPPPGLTSVEVEASAPAPPREESPFQAPASSPAPAAPTRQDSVRPPVVLSSEQDRPLTVTRPLPAAVETTPPPFGGDETLPDPTPARNPQTEVQRRPLPAAIAPTPPPFGGDEALLGSAPARSPETGIQRRPSPESSPPPPPFGGSDAEEGNTLIYQNETPAAAPGTAGAQAPDNALVFEAGPEREAQVAGNTSAASSALLFEAGDPPARSGTSAPGQAGGLTFADVPTDTDAPNFDPTQQVQAQLVTGINAPARGEVPVLATSPEGTWIGTATVDVQLGRVNLEFTRLYRGGKYYDVQALAYQAQGGNLLQGLSAPIKAVAPQLGQQLVRQTINGLSTYAENLVGSGTTTVSGNFATTTRNTPSLLSTLAGEAARVFRVQGETQVFSSVAQLPSGTTFVILSGLSGR</sequence>
<evidence type="ECO:0000313" key="3">
    <source>
        <dbReference type="EMBL" id="MBB5235983.1"/>
    </source>
</evidence>
<protein>
    <submittedName>
        <fullName evidence="3">Uncharacterized protein</fullName>
    </submittedName>
</protein>
<evidence type="ECO:0000256" key="1">
    <source>
        <dbReference type="SAM" id="MobiDB-lite"/>
    </source>
</evidence>
<feature type="region of interest" description="Disordered" evidence="1">
    <location>
        <begin position="117"/>
        <end position="343"/>
    </location>
</feature>
<proteinExistence type="predicted"/>
<evidence type="ECO:0000256" key="2">
    <source>
        <dbReference type="SAM" id="Phobius"/>
    </source>
</evidence>
<dbReference type="AlphaFoldDB" id="A0A7W8LRK1"/>
<comment type="caution">
    <text evidence="3">The sequence shown here is derived from an EMBL/GenBank/DDBJ whole genome shotgun (WGS) entry which is preliminary data.</text>
</comment>
<feature type="transmembrane region" description="Helical" evidence="2">
    <location>
        <begin position="69"/>
        <end position="88"/>
    </location>
</feature>
<keyword evidence="4" id="KW-1185">Reference proteome</keyword>
<accession>A0A7W8LRK1</accession>
<dbReference type="EMBL" id="JACHFN010000018">
    <property type="protein sequence ID" value="MBB5235983.1"/>
    <property type="molecule type" value="Genomic_DNA"/>
</dbReference>
<keyword evidence="2" id="KW-1133">Transmembrane helix</keyword>
<feature type="region of interest" description="Disordered" evidence="1">
    <location>
        <begin position="395"/>
        <end position="428"/>
    </location>
</feature>
<feature type="compositionally biased region" description="Basic and acidic residues" evidence="1">
    <location>
        <begin position="150"/>
        <end position="164"/>
    </location>
</feature>
<reference evidence="3 4" key="1">
    <citation type="submission" date="2020-08" db="EMBL/GenBank/DDBJ databases">
        <title>Genomic Encyclopedia of Type Strains, Phase IV (KMG-IV): sequencing the most valuable type-strain genomes for metagenomic binning, comparative biology and taxonomic classification.</title>
        <authorList>
            <person name="Goeker M."/>
        </authorList>
    </citation>
    <scope>NUCLEOTIDE SEQUENCE [LARGE SCALE GENOMIC DNA]</scope>
    <source>
        <strain evidence="3 4">DSM 101791</strain>
    </source>
</reference>
<dbReference type="RefSeq" id="WP_184031608.1">
    <property type="nucleotide sequence ID" value="NZ_JACHFN010000018.1"/>
</dbReference>
<organism evidence="3 4">
    <name type="scientific">Deinococcus budaensis</name>
    <dbReference type="NCBI Taxonomy" id="1665626"/>
    <lineage>
        <taxon>Bacteria</taxon>
        <taxon>Thermotogati</taxon>
        <taxon>Deinococcota</taxon>
        <taxon>Deinococci</taxon>
        <taxon>Deinococcales</taxon>
        <taxon>Deinococcaceae</taxon>
        <taxon>Deinococcus</taxon>
    </lineage>
</organism>